<evidence type="ECO:0000313" key="2">
    <source>
        <dbReference type="EMBL" id="TXK82148.1"/>
    </source>
</evidence>
<dbReference type="Pfam" id="PF11101">
    <property type="entry name" value="DUF2884"/>
    <property type="match status" value="1"/>
</dbReference>
<name>A0A5C8M2L6_9GAMM</name>
<dbReference type="AlphaFoldDB" id="A0A5C8M2L6"/>
<keyword evidence="3" id="KW-1185">Reference proteome</keyword>
<organism evidence="2 3">
    <name type="scientific">Rheinheimera tangshanensis</name>
    <dbReference type="NCBI Taxonomy" id="400153"/>
    <lineage>
        <taxon>Bacteria</taxon>
        <taxon>Pseudomonadati</taxon>
        <taxon>Pseudomonadota</taxon>
        <taxon>Gammaproteobacteria</taxon>
        <taxon>Chromatiales</taxon>
        <taxon>Chromatiaceae</taxon>
        <taxon>Rheinheimera</taxon>
    </lineage>
</organism>
<dbReference type="RefSeq" id="WP_053423041.1">
    <property type="nucleotide sequence ID" value="NZ_BAAAGC010000017.1"/>
</dbReference>
<accession>A0A5C8M2L6</accession>
<dbReference type="InterPro" id="IPR021307">
    <property type="entry name" value="DUF2884"/>
</dbReference>
<keyword evidence="1" id="KW-0732">Signal</keyword>
<reference evidence="2 3" key="1">
    <citation type="submission" date="2019-08" db="EMBL/GenBank/DDBJ databases">
        <title>Draft genome analysis of Rheinheimera tangshanensis isolated from the roots of fresh rice plants (Oryza sativa).</title>
        <authorList>
            <person name="Yu Q."/>
            <person name="Qi Y."/>
            <person name="Zhang H."/>
            <person name="Pu J."/>
        </authorList>
    </citation>
    <scope>NUCLEOTIDE SEQUENCE [LARGE SCALE GENOMIC DNA]</scope>
    <source>
        <strain evidence="2 3">JA3-B52</strain>
    </source>
</reference>
<comment type="caution">
    <text evidence="2">The sequence shown here is derived from an EMBL/GenBank/DDBJ whole genome shotgun (WGS) entry which is preliminary data.</text>
</comment>
<evidence type="ECO:0000313" key="3">
    <source>
        <dbReference type="Proteomes" id="UP000321814"/>
    </source>
</evidence>
<proteinExistence type="predicted"/>
<feature type="chain" id="PRO_5022965213" evidence="1">
    <location>
        <begin position="19"/>
        <end position="263"/>
    </location>
</feature>
<dbReference type="EMBL" id="VRLR01000002">
    <property type="protein sequence ID" value="TXK82148.1"/>
    <property type="molecule type" value="Genomic_DNA"/>
</dbReference>
<protein>
    <submittedName>
        <fullName evidence="2">DUF2884 family protein</fullName>
    </submittedName>
</protein>
<dbReference type="OrthoDB" id="6399077at2"/>
<feature type="signal peptide" evidence="1">
    <location>
        <begin position="1"/>
        <end position="18"/>
    </location>
</feature>
<sequence length="263" mass="29296">MKYICTSAMLLASGLSYASDQCALTLQDDLKVSPSVVSIQRGEQELWRIDTKGQLWLAQQKTTHSAETQQHLKAYQQGIRTQVTASAALMDDSLQLARSVLDQNVQTATGMSLAENPELQEPVEQLELQLNQLVQRQGDTIYVFGSQLRSADKNLAKEAEQKIQQAVARISGQMMLTLGQNALQSPGSATEKMQSFRSKMQTFGSQLKTDMQKNSKNLQQRGQQICQQLKTLDQLEQQIQQQIPAMSAYDLIDGQSEGYKPVI</sequence>
<evidence type="ECO:0000256" key="1">
    <source>
        <dbReference type="SAM" id="SignalP"/>
    </source>
</evidence>
<dbReference type="Proteomes" id="UP000321814">
    <property type="component" value="Unassembled WGS sequence"/>
</dbReference>
<gene>
    <name evidence="2" type="ORF">FU839_04475</name>
</gene>